<feature type="region of interest" description="Disordered" evidence="1">
    <location>
        <begin position="46"/>
        <end position="107"/>
    </location>
</feature>
<organism evidence="2">
    <name type="scientific">Variovorax paradoxus</name>
    <dbReference type="NCBI Taxonomy" id="34073"/>
    <lineage>
        <taxon>Bacteria</taxon>
        <taxon>Pseudomonadati</taxon>
        <taxon>Pseudomonadota</taxon>
        <taxon>Betaproteobacteria</taxon>
        <taxon>Burkholderiales</taxon>
        <taxon>Comamonadaceae</taxon>
        <taxon>Variovorax</taxon>
    </lineage>
</organism>
<feature type="compositionally biased region" description="Low complexity" evidence="1">
    <location>
        <begin position="241"/>
        <end position="265"/>
    </location>
</feature>
<dbReference type="AlphaFoldDB" id="A0A679J7D5"/>
<reference evidence="2" key="1">
    <citation type="submission" date="2019-12" db="EMBL/GenBank/DDBJ databases">
        <authorList>
            <person name="Cremers G."/>
        </authorList>
    </citation>
    <scope>NUCLEOTIDE SEQUENCE</scope>
    <source>
        <strain evidence="2">Vvax</strain>
    </source>
</reference>
<gene>
    <name evidence="2" type="ORF">VVAX_01848</name>
</gene>
<evidence type="ECO:0000256" key="1">
    <source>
        <dbReference type="SAM" id="MobiDB-lite"/>
    </source>
</evidence>
<accession>A0A679J7D5</accession>
<sequence length="271" mass="27996">MTIDYFGALLRSAGRPVARPAVLPAPTSGGADLVEIDVEQEVRQQFAQEAGQTGGISTVAQPRQDTGAPDRKAGPVAMHTSSPPSRQPDAHLPVPAPPAHGEPAAAPDVLDLSPPPAHTALQAAMAWVAADPHGRTEPGLPADSERGDAVVRLAVSGIEEVTQDIEVLPPSRIGIEDTGIGAIDDAPGHDAVQFPMAGRRLAPMPVAARRARAATAPREERVDVTIGAIHLRVDAPPPAAVAPAPATPAAAPSLRSPTPRSTLSRRALYRL</sequence>
<name>A0A679J7D5_VARPD</name>
<dbReference type="EMBL" id="LR743507">
    <property type="protein sequence ID" value="CAA2102623.1"/>
    <property type="molecule type" value="Genomic_DNA"/>
</dbReference>
<protein>
    <submittedName>
        <fullName evidence="2">Uncharacterized protein</fullName>
    </submittedName>
</protein>
<feature type="compositionally biased region" description="Polar residues" evidence="1">
    <location>
        <begin position="46"/>
        <end position="64"/>
    </location>
</feature>
<proteinExistence type="predicted"/>
<feature type="region of interest" description="Disordered" evidence="1">
    <location>
        <begin position="236"/>
        <end position="265"/>
    </location>
</feature>
<evidence type="ECO:0000313" key="2">
    <source>
        <dbReference type="EMBL" id="CAA2102623.1"/>
    </source>
</evidence>
<dbReference type="RefSeq" id="WP_339089538.1">
    <property type="nucleotide sequence ID" value="NZ_LR743507.1"/>
</dbReference>